<evidence type="ECO:0000313" key="2">
    <source>
        <dbReference type="EMBL" id="MBJ7544221.1"/>
    </source>
</evidence>
<accession>A0A8I1GHJ2</accession>
<name>A0A8I1GHJ2_9HYPH</name>
<evidence type="ECO:0000259" key="1">
    <source>
        <dbReference type="Pfam" id="PF10006"/>
    </source>
</evidence>
<gene>
    <name evidence="2" type="ORF">JDN41_11765</name>
</gene>
<feature type="domain" description="DUF2249" evidence="1">
    <location>
        <begin position="11"/>
        <end position="79"/>
    </location>
</feature>
<organism evidence="2 3">
    <name type="scientific">Rhodomicrobium udaipurense</name>
    <dbReference type="NCBI Taxonomy" id="1202716"/>
    <lineage>
        <taxon>Bacteria</taxon>
        <taxon>Pseudomonadati</taxon>
        <taxon>Pseudomonadota</taxon>
        <taxon>Alphaproteobacteria</taxon>
        <taxon>Hyphomicrobiales</taxon>
        <taxon>Hyphomicrobiaceae</taxon>
        <taxon>Rhodomicrobium</taxon>
    </lineage>
</organism>
<dbReference type="RefSeq" id="WP_037233189.1">
    <property type="nucleotide sequence ID" value="NZ_JAEMUK010000078.1"/>
</dbReference>
<proteinExistence type="predicted"/>
<comment type="caution">
    <text evidence="2">The sequence shown here is derived from an EMBL/GenBank/DDBJ whole genome shotgun (WGS) entry which is preliminary data.</text>
</comment>
<dbReference type="Proteomes" id="UP000623250">
    <property type="component" value="Unassembled WGS sequence"/>
</dbReference>
<reference evidence="2 3" key="1">
    <citation type="submission" date="2020-12" db="EMBL/GenBank/DDBJ databases">
        <title>Revised draft genomes of Rhodomicrobium vannielii ATCC 17100 and Rhodomicrobium udaipurense JA643.</title>
        <authorList>
            <person name="Conners E.M."/>
            <person name="Davenport E.J."/>
            <person name="Bose A."/>
        </authorList>
    </citation>
    <scope>NUCLEOTIDE SEQUENCE [LARGE SCALE GENOMIC DNA]</scope>
    <source>
        <strain evidence="2 3">JA643</strain>
    </source>
</reference>
<protein>
    <submittedName>
        <fullName evidence="2">DUF2249 domain-containing protein</fullName>
    </submittedName>
</protein>
<keyword evidence="3" id="KW-1185">Reference proteome</keyword>
<dbReference type="Pfam" id="PF10006">
    <property type="entry name" value="DUF2249"/>
    <property type="match status" value="1"/>
</dbReference>
<dbReference type="InterPro" id="IPR018720">
    <property type="entry name" value="DUF2249"/>
</dbReference>
<evidence type="ECO:0000313" key="3">
    <source>
        <dbReference type="Proteomes" id="UP000623250"/>
    </source>
</evidence>
<sequence length="91" mass="10314">MTEAVTSKRSIDVRVIPHFERHQRVFGMLESLGSGESMEVTADHDPVPLQYQLEMNYPGVFKCAYLENGPNVWRLEIERRDGRCCGVCGGL</sequence>
<dbReference type="AlphaFoldDB" id="A0A8I1GHJ2"/>
<dbReference type="EMBL" id="JAEMUK010000078">
    <property type="protein sequence ID" value="MBJ7544221.1"/>
    <property type="molecule type" value="Genomic_DNA"/>
</dbReference>